<evidence type="ECO:0000313" key="8">
    <source>
        <dbReference type="Proteomes" id="UP000305709"/>
    </source>
</evidence>
<accession>A0A5C4NPA2</accession>
<evidence type="ECO:0000256" key="2">
    <source>
        <dbReference type="ARBA" id="ARBA00022448"/>
    </source>
</evidence>
<feature type="transmembrane region" description="Helical" evidence="6">
    <location>
        <begin position="265"/>
        <end position="283"/>
    </location>
</feature>
<keyword evidence="5 6" id="KW-0472">Membrane</keyword>
<evidence type="ECO:0000256" key="3">
    <source>
        <dbReference type="ARBA" id="ARBA00022692"/>
    </source>
</evidence>
<feature type="transmembrane region" description="Helical" evidence="6">
    <location>
        <begin position="115"/>
        <end position="136"/>
    </location>
</feature>
<dbReference type="PANTHER" id="PTHR23519:SF1">
    <property type="entry name" value="AUTOPHAGY-RELATED PROTEIN 22"/>
    <property type="match status" value="1"/>
</dbReference>
<evidence type="ECO:0000256" key="4">
    <source>
        <dbReference type="ARBA" id="ARBA00022989"/>
    </source>
</evidence>
<comment type="subcellular location">
    <subcellularLocation>
        <location evidence="1">Endomembrane system</location>
        <topology evidence="1">Multi-pass membrane protein</topology>
    </subcellularLocation>
</comment>
<keyword evidence="3 6" id="KW-0812">Transmembrane</keyword>
<feature type="transmembrane region" description="Helical" evidence="6">
    <location>
        <begin position="59"/>
        <end position="82"/>
    </location>
</feature>
<dbReference type="GO" id="GO:0012505">
    <property type="term" value="C:endomembrane system"/>
    <property type="evidence" value="ECO:0007669"/>
    <property type="project" value="UniProtKB-SubCell"/>
</dbReference>
<feature type="transmembrane region" description="Helical" evidence="6">
    <location>
        <begin position="322"/>
        <end position="340"/>
    </location>
</feature>
<name>A0A5C4NPA2_9RHOB</name>
<dbReference type="Proteomes" id="UP000305709">
    <property type="component" value="Unassembled WGS sequence"/>
</dbReference>
<feature type="transmembrane region" description="Helical" evidence="6">
    <location>
        <begin position="205"/>
        <end position="224"/>
    </location>
</feature>
<dbReference type="PANTHER" id="PTHR23519">
    <property type="entry name" value="AUTOPHAGY-RELATED PROTEIN 22"/>
    <property type="match status" value="1"/>
</dbReference>
<feature type="transmembrane region" description="Helical" evidence="6">
    <location>
        <begin position="360"/>
        <end position="378"/>
    </location>
</feature>
<dbReference type="Pfam" id="PF11700">
    <property type="entry name" value="ATG22"/>
    <property type="match status" value="1"/>
</dbReference>
<evidence type="ECO:0000256" key="5">
    <source>
        <dbReference type="ARBA" id="ARBA00023136"/>
    </source>
</evidence>
<keyword evidence="8" id="KW-1185">Reference proteome</keyword>
<feature type="transmembrane region" description="Helical" evidence="6">
    <location>
        <begin position="289"/>
        <end position="310"/>
    </location>
</feature>
<dbReference type="InterPro" id="IPR036259">
    <property type="entry name" value="MFS_trans_sf"/>
</dbReference>
<dbReference type="SUPFAM" id="SSF103473">
    <property type="entry name" value="MFS general substrate transporter"/>
    <property type="match status" value="1"/>
</dbReference>
<keyword evidence="4 6" id="KW-1133">Transmembrane helix</keyword>
<dbReference type="InterPro" id="IPR024671">
    <property type="entry name" value="Atg22-like"/>
</dbReference>
<dbReference type="EMBL" id="VDFV01000002">
    <property type="protein sequence ID" value="TNC74209.1"/>
    <property type="molecule type" value="Genomic_DNA"/>
</dbReference>
<evidence type="ECO:0000256" key="6">
    <source>
        <dbReference type="SAM" id="Phobius"/>
    </source>
</evidence>
<reference evidence="7 8" key="1">
    <citation type="submission" date="2019-06" db="EMBL/GenBank/DDBJ databases">
        <authorList>
            <person name="Jiang L."/>
        </authorList>
    </citation>
    <scope>NUCLEOTIDE SEQUENCE [LARGE SCALE GENOMIC DNA]</scope>
    <source>
        <strain evidence="7 8">YIM 48858</strain>
    </source>
</reference>
<dbReference type="AlphaFoldDB" id="A0A5C4NPA2"/>
<organism evidence="7 8">
    <name type="scientific">Rubellimicrobium roseum</name>
    <dbReference type="NCBI Taxonomy" id="687525"/>
    <lineage>
        <taxon>Bacteria</taxon>
        <taxon>Pseudomonadati</taxon>
        <taxon>Pseudomonadota</taxon>
        <taxon>Alphaproteobacteria</taxon>
        <taxon>Rhodobacterales</taxon>
        <taxon>Roseobacteraceae</taxon>
        <taxon>Rubellimicrobium</taxon>
    </lineage>
</organism>
<feature type="transmembrane region" description="Helical" evidence="6">
    <location>
        <begin position="89"/>
        <end position="109"/>
    </location>
</feature>
<dbReference type="RefSeq" id="WP_139080170.1">
    <property type="nucleotide sequence ID" value="NZ_VDFV01000002.1"/>
</dbReference>
<dbReference type="OrthoDB" id="9768783at2"/>
<feature type="transmembrane region" description="Helical" evidence="6">
    <location>
        <begin position="21"/>
        <end position="39"/>
    </location>
</feature>
<feature type="transmembrane region" description="Helical" evidence="6">
    <location>
        <begin position="157"/>
        <end position="177"/>
    </location>
</feature>
<protein>
    <submittedName>
        <fullName evidence="7">MFS transporter</fullName>
    </submittedName>
</protein>
<comment type="caution">
    <text evidence="7">The sequence shown here is derived from an EMBL/GenBank/DDBJ whole genome shotgun (WGS) entry which is preliminary data.</text>
</comment>
<gene>
    <name evidence="7" type="ORF">FHG71_03180</name>
</gene>
<sequence length="453" mass="47503">MTSARKRIWGWMFFDLAQQPYATLGLTFVFAPYFAQVAARRFEAQGAAPEAAAAQAQSLWGAGQTLAGLLIALTAPLLGAYADASGRKLPWIAGLSAIYLGCASSLWFLTPDGAHLLPVLVLFWLGFVAGEAALNINNAQLPALAPASEIGRISGSGAALGYWGGVLSLLVVLLFLAENDAGRTLLGRPPALGLDPEEREGTRSVGPFIALWFALSILPFALWVRDAPTRARRPSLREVASGLRDTIRDIGRRPSLGSFLLGSMLYRDGLGALYAFGGIYAALVLGWDIVKIGIFGLVAAVAAAIVTWAGGLADRRLGPKPVIVASCWALLAVCSVMIGVSRETLFGLPLPQGSVLPDTLFYLCGVAIGGAGGTLYSASRSLMVRHTDPARAGEAFGLFALSGRATAFLAPALVTAATAITGSTRMGLVPVILLFLVGLGLLRWTDPQGDRAR</sequence>
<evidence type="ECO:0000313" key="7">
    <source>
        <dbReference type="EMBL" id="TNC74209.1"/>
    </source>
</evidence>
<evidence type="ECO:0000256" key="1">
    <source>
        <dbReference type="ARBA" id="ARBA00004127"/>
    </source>
</evidence>
<proteinExistence type="predicted"/>
<feature type="transmembrane region" description="Helical" evidence="6">
    <location>
        <begin position="426"/>
        <end position="444"/>
    </location>
</feature>
<dbReference type="InterPro" id="IPR050495">
    <property type="entry name" value="ATG22/LtaA_families"/>
</dbReference>
<keyword evidence="2" id="KW-0813">Transport</keyword>
<dbReference type="Gene3D" id="1.20.1250.20">
    <property type="entry name" value="MFS general substrate transporter like domains"/>
    <property type="match status" value="1"/>
</dbReference>
<feature type="transmembrane region" description="Helical" evidence="6">
    <location>
        <begin position="398"/>
        <end position="420"/>
    </location>
</feature>